<proteinExistence type="predicted"/>
<sequence length="363" mass="41377">MVHNHEGYPEVEAADMIPEQCITEENDVSAGVDCTAIFLDIFKDKMFNSFTELQTKMDEFQRITGSLYGKRNTKRFPAESPYAHTLVYKSFAYECYHYGTHNCDASIQRVRRSAKIGCRSRIHVSCYRNKLKIVRFDVKHNHDVAPEHAKAYPRNRRLTQPQLAIVGSMFQANQDSHAIKDFIESKLKPRFESRFLDTFHTPCTMSDVRNIKAKLKASAQASAAAVVGAVEDEEVEEDEEDVLPNLPPLPQDTSLDDMITQLTPQLEHIQDLVISSPSREVLESRVNCLNRLIEVWQDGKEAIVLVPQRRVLVSTERREGELVQHAFVEGSQVRSTQLQPAKSSPDGHDDIHYHHTSSENFLL</sequence>
<keyword evidence="2" id="KW-1185">Reference proteome</keyword>
<evidence type="ECO:0008006" key="3">
    <source>
        <dbReference type="Google" id="ProtNLM"/>
    </source>
</evidence>
<dbReference type="STRING" id="6210.W6UZD5"/>
<name>W6UZD5_ECHGR</name>
<dbReference type="EMBL" id="APAU02000051">
    <property type="protein sequence ID" value="EUB58989.1"/>
    <property type="molecule type" value="Genomic_DNA"/>
</dbReference>
<accession>W6UZD5</accession>
<dbReference type="OrthoDB" id="167578at2759"/>
<dbReference type="AlphaFoldDB" id="W6UZD5"/>
<evidence type="ECO:0000313" key="2">
    <source>
        <dbReference type="Proteomes" id="UP000019149"/>
    </source>
</evidence>
<dbReference type="Proteomes" id="UP000019149">
    <property type="component" value="Unassembled WGS sequence"/>
</dbReference>
<dbReference type="KEGG" id="egl:EGR_06105"/>
<dbReference type="CTD" id="36341820"/>
<evidence type="ECO:0000313" key="1">
    <source>
        <dbReference type="EMBL" id="EUB58989.1"/>
    </source>
</evidence>
<gene>
    <name evidence="1" type="ORF">EGR_06105</name>
</gene>
<dbReference type="InterPro" id="IPR052579">
    <property type="entry name" value="Zinc_finger_SWIM"/>
</dbReference>
<protein>
    <recommendedName>
        <fullName evidence="3">FAR1 domain-containing protein</fullName>
    </recommendedName>
</protein>
<dbReference type="PANTHER" id="PTHR31569:SF4">
    <property type="entry name" value="SWIM-TYPE DOMAIN-CONTAINING PROTEIN"/>
    <property type="match status" value="1"/>
</dbReference>
<dbReference type="RefSeq" id="XP_024350185.1">
    <property type="nucleotide sequence ID" value="XM_024495354.1"/>
</dbReference>
<comment type="caution">
    <text evidence="1">The sequence shown here is derived from an EMBL/GenBank/DDBJ whole genome shotgun (WGS) entry which is preliminary data.</text>
</comment>
<dbReference type="PANTHER" id="PTHR31569">
    <property type="entry name" value="SWIM-TYPE DOMAIN-CONTAINING PROTEIN"/>
    <property type="match status" value="1"/>
</dbReference>
<dbReference type="OMA" id="FIENTFH"/>
<reference evidence="1 2" key="1">
    <citation type="journal article" date="2013" name="Nat. Genet.">
        <title>The genome of the hydatid tapeworm Echinococcus granulosus.</title>
        <authorList>
            <person name="Zheng H."/>
            <person name="Zhang W."/>
            <person name="Zhang L."/>
            <person name="Zhang Z."/>
            <person name="Li J."/>
            <person name="Lu G."/>
            <person name="Zhu Y."/>
            <person name="Wang Y."/>
            <person name="Huang Y."/>
            <person name="Liu J."/>
            <person name="Kang H."/>
            <person name="Chen J."/>
            <person name="Wang L."/>
            <person name="Chen A."/>
            <person name="Yu S."/>
            <person name="Gao Z."/>
            <person name="Jin L."/>
            <person name="Gu W."/>
            <person name="Wang Z."/>
            <person name="Zhao L."/>
            <person name="Shi B."/>
            <person name="Wen H."/>
            <person name="Lin R."/>
            <person name="Jones M.K."/>
            <person name="Brejova B."/>
            <person name="Vinar T."/>
            <person name="Zhao G."/>
            <person name="McManus D.P."/>
            <person name="Chen Z."/>
            <person name="Zhou Y."/>
            <person name="Wang S."/>
        </authorList>
    </citation>
    <scope>NUCLEOTIDE SEQUENCE [LARGE SCALE GENOMIC DNA]</scope>
</reference>
<organism evidence="1 2">
    <name type="scientific">Echinococcus granulosus</name>
    <name type="common">Hydatid tapeworm</name>
    <dbReference type="NCBI Taxonomy" id="6210"/>
    <lineage>
        <taxon>Eukaryota</taxon>
        <taxon>Metazoa</taxon>
        <taxon>Spiralia</taxon>
        <taxon>Lophotrochozoa</taxon>
        <taxon>Platyhelminthes</taxon>
        <taxon>Cestoda</taxon>
        <taxon>Eucestoda</taxon>
        <taxon>Cyclophyllidea</taxon>
        <taxon>Taeniidae</taxon>
        <taxon>Echinococcus</taxon>
        <taxon>Echinococcus granulosus group</taxon>
    </lineage>
</organism>
<dbReference type="GeneID" id="36341820"/>